<dbReference type="PANTHER" id="PTHR13504">
    <property type="entry name" value="FIDO DOMAIN-CONTAINING PROTEIN DDB_G0283145"/>
    <property type="match status" value="1"/>
</dbReference>
<dbReference type="SUPFAM" id="SSF140931">
    <property type="entry name" value="Fic-like"/>
    <property type="match status" value="1"/>
</dbReference>
<dbReference type="InterPro" id="IPR036597">
    <property type="entry name" value="Fido-like_dom_sf"/>
</dbReference>
<dbReference type="InterPro" id="IPR040198">
    <property type="entry name" value="Fido_containing"/>
</dbReference>
<keyword evidence="3" id="KW-1185">Reference proteome</keyword>
<dbReference type="PANTHER" id="PTHR13504:SF38">
    <property type="entry name" value="FIDO DOMAIN-CONTAINING PROTEIN"/>
    <property type="match status" value="1"/>
</dbReference>
<evidence type="ECO:0000313" key="2">
    <source>
        <dbReference type="EMBL" id="UYQ71132.1"/>
    </source>
</evidence>
<gene>
    <name evidence="2" type="ORF">OF122_13865</name>
</gene>
<sequence length="512" mass="58170">MASASQNQFSGPVSVFQERRLPETATPAGYSALIDAYGLEVPLPRTLCAIGAHHRMLEQSSWRIMTPRHAPDASLEGHLTFALKYEGLDLAVLKRLFLCVGPGPIETIAREKPAGTYARRVWFLYEWLIGENLDLPDAQTGKYVPVLDPDLQWGIEGETAPRYRLRNNLPGTPDFCPLVFRTGRLKDFIADGLAQRARDVVADVPRDVLARTAAFLLLKDSKSSYAIEGESPPQDRIQRWGRAIGEAGKQPLDEHELLRLQRIVIGDARFITLGFRDEGGFVGQHDRESRLPLPDHISARPEDLQSLLAGMIAFDHGPAQHMDAVIAAAILAFGFVYIHPFEDGNGRLHRYLIHHVLAERGYNPPGVVFPVSAAILDQIDQYRATLESYSQRLLPNIRWKPTDKFNVRILDDTGDFYRFFDATPHAEFLYECVKRTIEHDLPYETDFLRRYDEFRRHIEGMIDMPERTVDLLFRFLDQNDGKLSNRARTKEFDALTGEEVTRVESIYDEIFG</sequence>
<name>A0ABY6IKL4_9HYPH</name>
<evidence type="ECO:0000313" key="3">
    <source>
        <dbReference type="Proteomes" id="UP001163882"/>
    </source>
</evidence>
<reference evidence="2" key="1">
    <citation type="submission" date="2022-10" db="EMBL/GenBank/DDBJ databases">
        <title>YIM 151497 complete genome.</title>
        <authorList>
            <person name="Chen X."/>
        </authorList>
    </citation>
    <scope>NUCLEOTIDE SEQUENCE</scope>
    <source>
        <strain evidence="2">YIM 151497</strain>
    </source>
</reference>
<evidence type="ECO:0000259" key="1">
    <source>
        <dbReference type="PROSITE" id="PS51459"/>
    </source>
</evidence>
<dbReference type="PROSITE" id="PS51459">
    <property type="entry name" value="FIDO"/>
    <property type="match status" value="1"/>
</dbReference>
<dbReference type="RefSeq" id="WP_264224793.1">
    <property type="nucleotide sequence ID" value="NZ_CP107716.1"/>
</dbReference>
<accession>A0ABY6IKL4</accession>
<proteinExistence type="predicted"/>
<dbReference type="EMBL" id="CP107716">
    <property type="protein sequence ID" value="UYQ71132.1"/>
    <property type="molecule type" value="Genomic_DNA"/>
</dbReference>
<dbReference type="InterPro" id="IPR003812">
    <property type="entry name" value="Fido"/>
</dbReference>
<protein>
    <submittedName>
        <fullName evidence="2">Fic family protein</fullName>
    </submittedName>
</protein>
<organism evidence="2 3">
    <name type="scientific">Pelagibacterium flavum</name>
    <dbReference type="NCBI Taxonomy" id="2984530"/>
    <lineage>
        <taxon>Bacteria</taxon>
        <taxon>Pseudomonadati</taxon>
        <taxon>Pseudomonadota</taxon>
        <taxon>Alphaproteobacteria</taxon>
        <taxon>Hyphomicrobiales</taxon>
        <taxon>Devosiaceae</taxon>
        <taxon>Pelagibacterium</taxon>
    </lineage>
</organism>
<dbReference type="Gene3D" id="1.10.3290.10">
    <property type="entry name" value="Fido-like domain"/>
    <property type="match status" value="1"/>
</dbReference>
<feature type="domain" description="Fido" evidence="1">
    <location>
        <begin position="252"/>
        <end position="408"/>
    </location>
</feature>
<dbReference type="Proteomes" id="UP001163882">
    <property type="component" value="Chromosome"/>
</dbReference>
<dbReference type="Pfam" id="PF02661">
    <property type="entry name" value="Fic"/>
    <property type="match status" value="1"/>
</dbReference>